<organism evidence="2 3">
    <name type="scientific">Sulfuracidifex metallicus DSM 6482 = JCM 9184</name>
    <dbReference type="NCBI Taxonomy" id="523847"/>
    <lineage>
        <taxon>Archaea</taxon>
        <taxon>Thermoproteota</taxon>
        <taxon>Thermoprotei</taxon>
        <taxon>Sulfolobales</taxon>
        <taxon>Sulfolobaceae</taxon>
        <taxon>Sulfuracidifex</taxon>
    </lineage>
</organism>
<dbReference type="SUPFAM" id="SSF103473">
    <property type="entry name" value="MFS general substrate transporter"/>
    <property type="match status" value="1"/>
</dbReference>
<comment type="caution">
    <text evidence="2">The sequence shown here is derived from an EMBL/GenBank/DDBJ whole genome shotgun (WGS) entry which is preliminary data.</text>
</comment>
<sequence length="401" mass="46066">MRYKEVKTIVLANLIPILFIGQGIIEPFLFESNVIGRNVFIASFFLTFIGEIGLFTQSLSFLVDHIKNVKKARAFLLMTTSLLYLLIGTLVLFPITPLTFVVILISFFGSYLAGTYESLFIYLTYKGKLDEKEYVTVSQINEGRVFLGWLLISSLSFLVGVYGSSVISLFFIVSSIYYPVSHYFMLNFDVGERLNHSRLKLTKEALSKYVNLLKGNKRFFYVAFMGIFIFSLITEQSMYFYGVFRNFPDLYQAYSIYTFTVMMCYALSIFTVRRVIRKINKVSTYFLFFFYSFPLYVVVILISLFHLSPFFFFLGLVFTRYNMSVLSYYESMVDYSSVPSEIVGYASSISSLISIGMTLFTSIFIAGYLIEYYGTLTSASIIIGVSLPLISLLYFKTRKIS</sequence>
<protein>
    <recommendedName>
        <fullName evidence="4">MFS transporter</fullName>
    </recommendedName>
</protein>
<evidence type="ECO:0008006" key="4">
    <source>
        <dbReference type="Google" id="ProtNLM"/>
    </source>
</evidence>
<evidence type="ECO:0000313" key="2">
    <source>
        <dbReference type="EMBL" id="MUN27889.1"/>
    </source>
</evidence>
<dbReference type="AlphaFoldDB" id="A0A6A9QIB4"/>
<feature type="transmembrane region" description="Helical" evidence="1">
    <location>
        <begin position="75"/>
        <end position="95"/>
    </location>
</feature>
<proteinExistence type="predicted"/>
<feature type="transmembrane region" description="Helical" evidence="1">
    <location>
        <begin position="254"/>
        <end position="272"/>
    </location>
</feature>
<feature type="transmembrane region" description="Helical" evidence="1">
    <location>
        <begin position="284"/>
        <end position="304"/>
    </location>
</feature>
<feature type="transmembrane region" description="Helical" evidence="1">
    <location>
        <begin position="376"/>
        <end position="395"/>
    </location>
</feature>
<name>A0A6A9QIB4_SULME</name>
<dbReference type="Proteomes" id="UP000470772">
    <property type="component" value="Unassembled WGS sequence"/>
</dbReference>
<dbReference type="EMBL" id="WGGD01000001">
    <property type="protein sequence ID" value="MUN27889.1"/>
    <property type="molecule type" value="Genomic_DNA"/>
</dbReference>
<keyword evidence="3" id="KW-1185">Reference proteome</keyword>
<dbReference type="RefSeq" id="WP_156016004.1">
    <property type="nucleotide sequence ID" value="NZ_WGGD01000001.1"/>
</dbReference>
<feature type="transmembrane region" description="Helical" evidence="1">
    <location>
        <begin position="145"/>
        <end position="163"/>
    </location>
</feature>
<feature type="transmembrane region" description="Helical" evidence="1">
    <location>
        <begin position="101"/>
        <end position="125"/>
    </location>
</feature>
<feature type="transmembrane region" description="Helical" evidence="1">
    <location>
        <begin position="342"/>
        <end position="370"/>
    </location>
</feature>
<feature type="transmembrane region" description="Helical" evidence="1">
    <location>
        <begin position="169"/>
        <end position="188"/>
    </location>
</feature>
<feature type="transmembrane region" description="Helical" evidence="1">
    <location>
        <begin position="219"/>
        <end position="242"/>
    </location>
</feature>
<accession>A0A6A9QIB4</accession>
<keyword evidence="1" id="KW-1133">Transmembrane helix</keyword>
<feature type="transmembrane region" description="Helical" evidence="1">
    <location>
        <begin position="39"/>
        <end position="63"/>
    </location>
</feature>
<evidence type="ECO:0000313" key="3">
    <source>
        <dbReference type="Proteomes" id="UP000470772"/>
    </source>
</evidence>
<reference evidence="2 3" key="1">
    <citation type="submission" date="2019-10" db="EMBL/GenBank/DDBJ databases">
        <title>Sequencing and Assembly of Multiple Reported Metal-Biooxidizing Members of the Extremely Thermoacidophilic Archaeal Family Sulfolobaceae.</title>
        <authorList>
            <person name="Counts J.A."/>
            <person name="Kelly R.M."/>
        </authorList>
    </citation>
    <scope>NUCLEOTIDE SEQUENCE [LARGE SCALE GENOMIC DNA]</scope>
    <source>
        <strain evidence="2 3">DSM 6482</strain>
    </source>
</reference>
<gene>
    <name evidence="2" type="ORF">GC250_00020</name>
</gene>
<feature type="transmembrane region" description="Helical" evidence="1">
    <location>
        <begin position="310"/>
        <end position="330"/>
    </location>
</feature>
<evidence type="ECO:0000256" key="1">
    <source>
        <dbReference type="SAM" id="Phobius"/>
    </source>
</evidence>
<keyword evidence="1" id="KW-0472">Membrane</keyword>
<keyword evidence="1" id="KW-0812">Transmembrane</keyword>
<dbReference type="InterPro" id="IPR036259">
    <property type="entry name" value="MFS_trans_sf"/>
</dbReference>